<keyword evidence="8" id="KW-0269">Exonuclease</keyword>
<proteinExistence type="predicted"/>
<dbReference type="PIRSF" id="PIRSF000977">
    <property type="entry name" value="Exodeoxyribonuclease_I"/>
    <property type="match status" value="1"/>
</dbReference>
<dbReference type="InterPro" id="IPR036397">
    <property type="entry name" value="RNaseH_sf"/>
</dbReference>
<keyword evidence="11" id="KW-0234">DNA repair</keyword>
<evidence type="ECO:0000256" key="4">
    <source>
        <dbReference type="ARBA" id="ARBA00022722"/>
    </source>
</evidence>
<dbReference type="SMART" id="SM00479">
    <property type="entry name" value="EXOIII"/>
    <property type="match status" value="1"/>
</dbReference>
<keyword evidence="6" id="KW-0227">DNA damage</keyword>
<dbReference type="InterPro" id="IPR023607">
    <property type="entry name" value="Exodeoxyribonuclease_I"/>
</dbReference>
<dbReference type="Gene3D" id="1.10.287.1240">
    <property type="match status" value="1"/>
</dbReference>
<comment type="subunit">
    <text evidence="13">Monomer. Interacts with ssb (via C-terminus); this interaction stimulates the exonuclease activity by recruiting the enzyme to its substrate.</text>
</comment>
<dbReference type="Pfam" id="PF08411">
    <property type="entry name" value="ExoI_SH3"/>
    <property type="match status" value="1"/>
</dbReference>
<dbReference type="Pfam" id="PF00929">
    <property type="entry name" value="RNase_T"/>
    <property type="match status" value="1"/>
</dbReference>
<evidence type="ECO:0000256" key="6">
    <source>
        <dbReference type="ARBA" id="ARBA00022763"/>
    </source>
</evidence>
<evidence type="ECO:0000256" key="3">
    <source>
        <dbReference type="ARBA" id="ARBA00019900"/>
    </source>
</evidence>
<feature type="binding site" evidence="15">
    <location>
        <position position="11"/>
    </location>
    <ligand>
        <name>Mg(2+)</name>
        <dbReference type="ChEBI" id="CHEBI:18420"/>
        <label>2</label>
    </ligand>
</feature>
<evidence type="ECO:0000313" key="18">
    <source>
        <dbReference type="EMBL" id="QIK37665.1"/>
    </source>
</evidence>
<keyword evidence="10" id="KW-0238">DNA-binding</keyword>
<dbReference type="PROSITE" id="PS51785">
    <property type="entry name" value="EXOI_C"/>
    <property type="match status" value="1"/>
</dbReference>
<dbReference type="RefSeq" id="WP_166270428.1">
    <property type="nucleotide sequence ID" value="NZ_CP048029.1"/>
</dbReference>
<dbReference type="Gene3D" id="3.30.420.10">
    <property type="entry name" value="Ribonuclease H-like superfamily/Ribonuclease H"/>
    <property type="match status" value="1"/>
</dbReference>
<dbReference type="AlphaFoldDB" id="A0A6G7VCQ3"/>
<evidence type="ECO:0000313" key="19">
    <source>
        <dbReference type="Proteomes" id="UP000502699"/>
    </source>
</evidence>
<feature type="domain" description="ExoI SH3-like" evidence="16">
    <location>
        <begin position="196"/>
        <end position="349"/>
    </location>
</feature>
<dbReference type="GO" id="GO:0003677">
    <property type="term" value="F:DNA binding"/>
    <property type="evidence" value="ECO:0007669"/>
    <property type="project" value="UniProtKB-KW"/>
</dbReference>
<accession>A0A6G7VCQ3</accession>
<sequence>MGETFYWLDYETWGGDPLRDRPFQFAGLRTDAEFNPLGEPLVLFCQPSADLLPDPDACLITGLTPLHIAERGMREVEFARAIHAELSQAVTCIAGYNNLRFDDEITRHLFYRNFIDPYAHEWRDGNKRFDLIDVLRLARALRPEGLNWPLHPDGTPSFRLDELTAANDISHENAHDALADVKATIALARRLRAAQPRLFAYALGLRDKRRVRALLDQRRPLLHASARFPAELGCIAPILPLAPHPAKASAVICFDLRAEPLQLLDLTVDELQRRLFTPTDRRPQGVIRVPLKVVHINRVPMLAPMNTLTPVAAERWRIDPQQVIRHACWIAERGEEIAERVQALFQPLPATDLDPELALYSGGFIPDADRRLCAWVQRAHPEDLRSPPGRFTDPRLSVLLLRYRARNWPETLSETERAQWEAIRRRRLIEPEGGGSIQLDCYRARLSELAQQYAADPVKCALIGALRAWGDALLPEGTTADAEKSDCGADTRLRSVDALACLGLADGRVIP</sequence>
<name>A0A6G7VCQ3_9GAMM</name>
<evidence type="ECO:0000256" key="14">
    <source>
        <dbReference type="PIRSR" id="PIRSR000977-1"/>
    </source>
</evidence>
<evidence type="ECO:0000256" key="13">
    <source>
        <dbReference type="ARBA" id="ARBA00046792"/>
    </source>
</evidence>
<evidence type="ECO:0000256" key="15">
    <source>
        <dbReference type="PIRSR" id="PIRSR000977-2"/>
    </source>
</evidence>
<keyword evidence="4" id="KW-0540">Nuclease</keyword>
<dbReference type="KEGG" id="cjap:GWK36_06335"/>
<dbReference type="FunFam" id="3.30.420.10:FF:000033">
    <property type="entry name" value="Exodeoxyribonuclease I"/>
    <property type="match status" value="1"/>
</dbReference>
<keyword evidence="5 15" id="KW-0479">Metal-binding</keyword>
<keyword evidence="9 15" id="KW-0460">Magnesium</keyword>
<keyword evidence="7 18" id="KW-0378">Hydrolase</keyword>
<dbReference type="SUPFAM" id="SSF53098">
    <property type="entry name" value="Ribonuclease H-like"/>
    <property type="match status" value="1"/>
</dbReference>
<dbReference type="Gene3D" id="1.20.1280.70">
    <property type="entry name" value="Exonuclease ExoI, domain 3"/>
    <property type="match status" value="1"/>
</dbReference>
<dbReference type="Gene3D" id="3.30.1520.20">
    <property type="entry name" value="Exonuclease ExoI, domain 2"/>
    <property type="match status" value="1"/>
</dbReference>
<evidence type="ECO:0000256" key="1">
    <source>
        <dbReference type="ARBA" id="ARBA00000563"/>
    </source>
</evidence>
<dbReference type="PROSITE" id="PS51784">
    <property type="entry name" value="EXOI_SH3"/>
    <property type="match status" value="1"/>
</dbReference>
<comment type="cofactor">
    <cofactor evidence="15">
        <name>Mg(2+)</name>
        <dbReference type="ChEBI" id="CHEBI:18420"/>
    </cofactor>
    <text evidence="15">Binds 2 Mg(2+) ions per monomer.</text>
</comment>
<dbReference type="InterPro" id="IPR038649">
    <property type="entry name" value="EXOI_SH3_sf"/>
</dbReference>
<protein>
    <recommendedName>
        <fullName evidence="3">Exodeoxyribonuclease I</fullName>
        <ecNumber evidence="2">3.1.11.1</ecNumber>
    </recommendedName>
    <alternativeName>
        <fullName evidence="12">DNA deoxyribophosphodiesterase</fullName>
    </alternativeName>
</protein>
<keyword evidence="19" id="KW-1185">Reference proteome</keyword>
<evidence type="ECO:0000256" key="8">
    <source>
        <dbReference type="ARBA" id="ARBA00022839"/>
    </source>
</evidence>
<evidence type="ECO:0000256" key="5">
    <source>
        <dbReference type="ARBA" id="ARBA00022723"/>
    </source>
</evidence>
<reference evidence="19" key="1">
    <citation type="submission" date="2020-01" db="EMBL/GenBank/DDBJ databases">
        <title>Caldichromatium gen. nov., sp. nov., a thermophilic purple sulfur bacterium member of the family Chromatiaceae isolated from Nakabusa hot spring, Japan.</title>
        <authorList>
            <person name="Saini M.K."/>
            <person name="Hanada S."/>
            <person name="Tank M."/>
        </authorList>
    </citation>
    <scope>NUCLEOTIDE SEQUENCE [LARGE SCALE GENOMIC DNA]</scope>
    <source>
        <strain evidence="19">No.7</strain>
    </source>
</reference>
<dbReference type="GO" id="GO:0046872">
    <property type="term" value="F:metal ion binding"/>
    <property type="evidence" value="ECO:0007669"/>
    <property type="project" value="UniProtKB-KW"/>
</dbReference>
<dbReference type="InterPro" id="IPR013520">
    <property type="entry name" value="Ribonucl_H"/>
</dbReference>
<feature type="binding site" evidence="15">
    <location>
        <position position="180"/>
    </location>
    <ligand>
        <name>Mg(2+)</name>
        <dbReference type="ChEBI" id="CHEBI:18420"/>
        <label>2</label>
    </ligand>
</feature>
<feature type="binding site" evidence="15">
    <location>
        <position position="9"/>
    </location>
    <ligand>
        <name>Mg(2+)</name>
        <dbReference type="ChEBI" id="CHEBI:18420"/>
        <label>1</label>
    </ligand>
</feature>
<evidence type="ECO:0000259" key="17">
    <source>
        <dbReference type="PROSITE" id="PS51785"/>
    </source>
</evidence>
<evidence type="ECO:0000256" key="12">
    <source>
        <dbReference type="ARBA" id="ARBA00031220"/>
    </source>
</evidence>
<dbReference type="InterPro" id="IPR058561">
    <property type="entry name" value="Exonuc_1_C"/>
</dbReference>
<gene>
    <name evidence="18" type="primary">sbcB</name>
    <name evidence="18" type="ORF">GWK36_06335</name>
</gene>
<evidence type="ECO:0000256" key="7">
    <source>
        <dbReference type="ARBA" id="ARBA00022801"/>
    </source>
</evidence>
<evidence type="ECO:0000256" key="2">
    <source>
        <dbReference type="ARBA" id="ARBA00012108"/>
    </source>
</evidence>
<dbReference type="InterPro" id="IPR034747">
    <property type="entry name" value="EXOI_SH3"/>
</dbReference>
<evidence type="ECO:0000256" key="10">
    <source>
        <dbReference type="ARBA" id="ARBA00023125"/>
    </source>
</evidence>
<dbReference type="Pfam" id="PF26016">
    <property type="entry name" value="ExoI_C"/>
    <property type="match status" value="1"/>
</dbReference>
<feature type="binding site" evidence="14">
    <location>
        <position position="11"/>
    </location>
    <ligand>
        <name>substrate</name>
    </ligand>
</feature>
<dbReference type="NCBIfam" id="NF008746">
    <property type="entry name" value="PRK11779.1"/>
    <property type="match status" value="1"/>
</dbReference>
<feature type="domain" description="ExoI C-terminal" evidence="17">
    <location>
        <begin position="351"/>
        <end position="474"/>
    </location>
</feature>
<comment type="catalytic activity">
    <reaction evidence="1">
        <text>Exonucleolytic cleavage in the 3'- to 5'-direction to yield nucleoside 5'-phosphates.</text>
        <dbReference type="EC" id="3.1.11.1"/>
    </reaction>
</comment>
<dbReference type="InterPro" id="IPR013620">
    <property type="entry name" value="Exonuc_1_SH3"/>
</dbReference>
<feature type="binding site" evidence="14">
    <location>
        <position position="159"/>
    </location>
    <ligand>
        <name>substrate</name>
    </ligand>
</feature>
<organism evidence="18 19">
    <name type="scientific">Caldichromatium japonicum</name>
    <dbReference type="NCBI Taxonomy" id="2699430"/>
    <lineage>
        <taxon>Bacteria</taxon>
        <taxon>Pseudomonadati</taxon>
        <taxon>Pseudomonadota</taxon>
        <taxon>Gammaproteobacteria</taxon>
        <taxon>Chromatiales</taxon>
        <taxon>Chromatiaceae</taxon>
        <taxon>Caldichromatium</taxon>
    </lineage>
</organism>
<dbReference type="EC" id="3.1.11.1" evidence="2"/>
<evidence type="ECO:0000256" key="11">
    <source>
        <dbReference type="ARBA" id="ARBA00023204"/>
    </source>
</evidence>
<dbReference type="Proteomes" id="UP000502699">
    <property type="component" value="Chromosome"/>
</dbReference>
<dbReference type="GO" id="GO:0006281">
    <property type="term" value="P:DNA repair"/>
    <property type="evidence" value="ECO:0007669"/>
    <property type="project" value="UniProtKB-KW"/>
</dbReference>
<dbReference type="EMBL" id="CP048029">
    <property type="protein sequence ID" value="QIK37665.1"/>
    <property type="molecule type" value="Genomic_DNA"/>
</dbReference>
<dbReference type="InterPro" id="IPR012337">
    <property type="entry name" value="RNaseH-like_sf"/>
</dbReference>
<dbReference type="CDD" id="cd06138">
    <property type="entry name" value="ExoI_N"/>
    <property type="match status" value="1"/>
</dbReference>
<evidence type="ECO:0000259" key="16">
    <source>
        <dbReference type="PROSITE" id="PS51784"/>
    </source>
</evidence>
<dbReference type="GO" id="GO:0008310">
    <property type="term" value="F:single-stranded DNA 3'-5' DNA exonuclease activity"/>
    <property type="evidence" value="ECO:0007669"/>
    <property type="project" value="UniProtKB-EC"/>
</dbReference>
<evidence type="ECO:0000256" key="9">
    <source>
        <dbReference type="ARBA" id="ARBA00022842"/>
    </source>
</evidence>